<accession>A0A6J5UVV4</accession>
<reference evidence="2 3" key="1">
    <citation type="submission" date="2020-05" db="EMBL/GenBank/DDBJ databases">
        <authorList>
            <person name="Campoy J."/>
            <person name="Schneeberger K."/>
            <person name="Spophaly S."/>
        </authorList>
    </citation>
    <scope>NUCLEOTIDE SEQUENCE [LARGE SCALE GENOMIC DNA]</scope>
    <source>
        <strain evidence="2">PruArmRojPasFocal</strain>
    </source>
</reference>
<name>A0A6J5UVV4_PRUAR</name>
<dbReference type="Proteomes" id="UP000507222">
    <property type="component" value="Unassembled WGS sequence"/>
</dbReference>
<organism evidence="2 3">
    <name type="scientific">Prunus armeniaca</name>
    <name type="common">Apricot</name>
    <name type="synonym">Armeniaca vulgaris</name>
    <dbReference type="NCBI Taxonomy" id="36596"/>
    <lineage>
        <taxon>Eukaryota</taxon>
        <taxon>Viridiplantae</taxon>
        <taxon>Streptophyta</taxon>
        <taxon>Embryophyta</taxon>
        <taxon>Tracheophyta</taxon>
        <taxon>Spermatophyta</taxon>
        <taxon>Magnoliopsida</taxon>
        <taxon>eudicotyledons</taxon>
        <taxon>Gunneridae</taxon>
        <taxon>Pentapetalae</taxon>
        <taxon>rosids</taxon>
        <taxon>fabids</taxon>
        <taxon>Rosales</taxon>
        <taxon>Rosaceae</taxon>
        <taxon>Amygdaloideae</taxon>
        <taxon>Amygdaleae</taxon>
        <taxon>Prunus</taxon>
    </lineage>
</organism>
<protein>
    <submittedName>
        <fullName evidence="2">Uncharacterized protein</fullName>
    </submittedName>
</protein>
<evidence type="ECO:0000313" key="2">
    <source>
        <dbReference type="EMBL" id="CAB4279305.1"/>
    </source>
</evidence>
<proteinExistence type="predicted"/>
<dbReference type="EMBL" id="CAEKDK010000005">
    <property type="protein sequence ID" value="CAB4279305.1"/>
    <property type="molecule type" value="Genomic_DNA"/>
</dbReference>
<evidence type="ECO:0000313" key="3">
    <source>
        <dbReference type="Proteomes" id="UP000507222"/>
    </source>
</evidence>
<feature type="region of interest" description="Disordered" evidence="1">
    <location>
        <begin position="39"/>
        <end position="61"/>
    </location>
</feature>
<evidence type="ECO:0000256" key="1">
    <source>
        <dbReference type="SAM" id="MobiDB-lite"/>
    </source>
</evidence>
<dbReference type="AlphaFoldDB" id="A0A6J5UVV4"/>
<sequence length="61" mass="6941">MANLQRLEKMNAGYCKLSPKNPHQKPWLLFLRYGGGRIKGQEGSLDPRTGRKKVYGQPVEV</sequence>
<gene>
    <name evidence="2" type="ORF">CURHAP_LOCUS31516</name>
</gene>